<reference evidence="17" key="1">
    <citation type="journal article" date="2020" name="mSystems">
        <title>Genome- and Community-Level Interaction Insights into Carbon Utilization and Element Cycling Functions of Hydrothermarchaeota in Hydrothermal Sediment.</title>
        <authorList>
            <person name="Zhou Z."/>
            <person name="Liu Y."/>
            <person name="Xu W."/>
            <person name="Pan J."/>
            <person name="Luo Z.H."/>
            <person name="Li M."/>
        </authorList>
    </citation>
    <scope>NUCLEOTIDE SEQUENCE [LARGE SCALE GENOMIC DNA]</scope>
    <source>
        <strain evidence="17">SpSt-123</strain>
    </source>
</reference>
<evidence type="ECO:0000256" key="8">
    <source>
        <dbReference type="PIRSR" id="PIRSR604809-2"/>
    </source>
</evidence>
<dbReference type="InterPro" id="IPR036651">
    <property type="entry name" value="Gln_synt_N_sf"/>
</dbReference>
<feature type="binding site" evidence="8">
    <location>
        <position position="333"/>
    </location>
    <ligand>
        <name>ATP</name>
        <dbReference type="ChEBI" id="CHEBI:30616"/>
    </ligand>
</feature>
<dbReference type="GO" id="GO:0019740">
    <property type="term" value="P:nitrogen utilization"/>
    <property type="evidence" value="ECO:0007669"/>
    <property type="project" value="TreeGrafter"/>
</dbReference>
<evidence type="ECO:0000259" key="16">
    <source>
        <dbReference type="PROSITE" id="PS51987"/>
    </source>
</evidence>
<dbReference type="GO" id="GO:0016020">
    <property type="term" value="C:membrane"/>
    <property type="evidence" value="ECO:0007669"/>
    <property type="project" value="TreeGrafter"/>
</dbReference>
<dbReference type="PROSITE" id="PS00180">
    <property type="entry name" value="GLNA_1"/>
    <property type="match status" value="1"/>
</dbReference>
<name>A0A7C1IJ58_9CREN</name>
<keyword evidence="4 14" id="KW-0436">Ligase</keyword>
<dbReference type="EC" id="6.3.1.2" evidence="14"/>
<protein>
    <recommendedName>
        <fullName evidence="14">Glutamine synthetase</fullName>
        <ecNumber evidence="14">6.3.1.2</ecNumber>
    </recommendedName>
</protein>
<comment type="subcellular location">
    <subcellularLocation>
        <location evidence="1 13">Cytoplasm</location>
    </subcellularLocation>
</comment>
<dbReference type="InterPro" id="IPR014746">
    <property type="entry name" value="Gln_synth/guanido_kin_cat_dom"/>
</dbReference>
<feature type="binding site" evidence="7">
    <location>
        <begin position="256"/>
        <end position="257"/>
    </location>
    <ligand>
        <name>L-glutamate</name>
        <dbReference type="ChEBI" id="CHEBI:29985"/>
    </ligand>
</feature>
<evidence type="ECO:0000313" key="17">
    <source>
        <dbReference type="EMBL" id="HDS11192.1"/>
    </source>
</evidence>
<dbReference type="InterPro" id="IPR004809">
    <property type="entry name" value="Gln_synth_I"/>
</dbReference>
<feature type="binding site" evidence="9">
    <location>
        <position position="130"/>
    </location>
    <ligand>
        <name>Mg(2+)</name>
        <dbReference type="ChEBI" id="CHEBI:18420"/>
        <label>1</label>
    </ligand>
</feature>
<dbReference type="SUPFAM" id="SSF54368">
    <property type="entry name" value="Glutamine synthetase, N-terminal domain"/>
    <property type="match status" value="1"/>
</dbReference>
<feature type="binding site" evidence="7">
    <location>
        <position position="354"/>
    </location>
    <ligand>
        <name>L-glutamate</name>
        <dbReference type="ChEBI" id="CHEBI:29985"/>
    </ligand>
</feature>
<proteinExistence type="inferred from homology"/>
<gene>
    <name evidence="17" type="primary">glnA</name>
    <name evidence="17" type="ORF">ENO04_06245</name>
</gene>
<dbReference type="NCBIfam" id="TIGR00653">
    <property type="entry name" value="GlnA"/>
    <property type="match status" value="1"/>
</dbReference>
<dbReference type="InterPro" id="IPR027302">
    <property type="entry name" value="Gln_synth_N_conserv_site"/>
</dbReference>
<keyword evidence="3 13" id="KW-0963">Cytoplasm</keyword>
<dbReference type="InterPro" id="IPR027303">
    <property type="entry name" value="Gln_synth_gly_rich_site"/>
</dbReference>
<evidence type="ECO:0000256" key="4">
    <source>
        <dbReference type="ARBA" id="ARBA00022598"/>
    </source>
</evidence>
<evidence type="ECO:0000256" key="12">
    <source>
        <dbReference type="RuleBase" id="RU000384"/>
    </source>
</evidence>
<dbReference type="Gene3D" id="3.30.590.10">
    <property type="entry name" value="Glutamine synthetase/guanido kinase, catalytic domain"/>
    <property type="match status" value="1"/>
</dbReference>
<sequence length="464" mass="52618">MICGFNCMEVNDKTIKWVNLLYTTLIGELKQVTVSHDDKFEEKSKTGFGKLDGSSIPGFKDIYESDLVLKPDLATLRMDPFQKETALVISDIYEAGGKQRFVKDPRWVAIRTESYAEELGFKALVAAEAEFYIFDDLLVWLDSLSSGYKIKSREASASYKRKGLVFKNGYHAPLDLDYTYEIRNEISRILGNYFDIQVESHHHEVGAAGQVEINIKASNPLSMSDSIQLLKYVAKLVCYNKGKLASFLPKPIPTDNGSGLHMHVSLWRGDTNLFYDENDDYAQLSQLARYFIGGLIEHGKALSAIVSPTVNSYKRLVPHYEAPIYLVWGKSNRSAAIRIPSYNGSPQSKRIEYRPPDPSANPYLAISAVILAGLDGIKKKIEPGDPLDLNIYKLSENERKRLGIKSLPGDLREALDELENDHEFLLPGFTRELISSYLEVKRREWEIINRHVTPAEIYYYSSYL</sequence>
<comment type="catalytic activity">
    <reaction evidence="14">
        <text>L-glutamate + NH4(+) + ATP = L-glutamine + ADP + phosphate + H(+)</text>
        <dbReference type="Rhea" id="RHEA:16169"/>
        <dbReference type="ChEBI" id="CHEBI:15378"/>
        <dbReference type="ChEBI" id="CHEBI:28938"/>
        <dbReference type="ChEBI" id="CHEBI:29985"/>
        <dbReference type="ChEBI" id="CHEBI:30616"/>
        <dbReference type="ChEBI" id="CHEBI:43474"/>
        <dbReference type="ChEBI" id="CHEBI:58359"/>
        <dbReference type="ChEBI" id="CHEBI:456216"/>
        <dbReference type="EC" id="6.3.1.2"/>
    </reaction>
</comment>
<dbReference type="SMART" id="SM01230">
    <property type="entry name" value="Gln-synt_C"/>
    <property type="match status" value="1"/>
</dbReference>
<keyword evidence="6 8" id="KW-0067">ATP-binding</keyword>
<dbReference type="PROSITE" id="PS51986">
    <property type="entry name" value="GS_BETA_GRASP"/>
    <property type="match status" value="1"/>
</dbReference>
<dbReference type="GO" id="GO:0005737">
    <property type="term" value="C:cytoplasm"/>
    <property type="evidence" value="ECO:0007669"/>
    <property type="project" value="UniProtKB-SubCell"/>
</dbReference>
<dbReference type="GO" id="GO:0046872">
    <property type="term" value="F:metal ion binding"/>
    <property type="evidence" value="ECO:0007669"/>
    <property type="project" value="UniProtKB-KW"/>
</dbReference>
<dbReference type="GO" id="GO:0006542">
    <property type="term" value="P:glutamine biosynthetic process"/>
    <property type="evidence" value="ECO:0007669"/>
    <property type="project" value="InterPro"/>
</dbReference>
<comment type="caution">
    <text evidence="17">The sequence shown here is derived from an EMBL/GenBank/DDBJ whole genome shotgun (WGS) entry which is preliminary data.</text>
</comment>
<comment type="cofactor">
    <cofactor evidence="9">
        <name>Mg(2+)</name>
        <dbReference type="ChEBI" id="CHEBI:18420"/>
    </cofactor>
    <text evidence="9">Binds 2 Mg(2+) ions per subunit.</text>
</comment>
<dbReference type="PROSITE" id="PS00181">
    <property type="entry name" value="GLNA_ATP"/>
    <property type="match status" value="1"/>
</dbReference>
<dbReference type="InterPro" id="IPR008147">
    <property type="entry name" value="Gln_synt_N"/>
</dbReference>
<dbReference type="Pfam" id="PF00120">
    <property type="entry name" value="Gln-synt_C"/>
    <property type="match status" value="1"/>
</dbReference>
<evidence type="ECO:0000256" key="6">
    <source>
        <dbReference type="ARBA" id="ARBA00022840"/>
    </source>
</evidence>
<dbReference type="AlphaFoldDB" id="A0A7C1IJ58"/>
<organism evidence="17">
    <name type="scientific">Fervidicoccus fontis</name>
    <dbReference type="NCBI Taxonomy" id="683846"/>
    <lineage>
        <taxon>Archaea</taxon>
        <taxon>Thermoproteota</taxon>
        <taxon>Thermoprotei</taxon>
        <taxon>Fervidicoccales</taxon>
        <taxon>Fervidicoccaceae</taxon>
        <taxon>Fervidicoccus</taxon>
    </lineage>
</organism>
<dbReference type="Gene3D" id="3.10.20.70">
    <property type="entry name" value="Glutamine synthetase, N-terminal domain"/>
    <property type="match status" value="1"/>
</dbReference>
<evidence type="ECO:0000256" key="1">
    <source>
        <dbReference type="ARBA" id="ARBA00004496"/>
    </source>
</evidence>
<evidence type="ECO:0000256" key="10">
    <source>
        <dbReference type="PIRSR" id="PIRSR604809-50"/>
    </source>
</evidence>
<evidence type="ECO:0000259" key="15">
    <source>
        <dbReference type="PROSITE" id="PS51986"/>
    </source>
</evidence>
<dbReference type="EMBL" id="DSDY01000187">
    <property type="protein sequence ID" value="HDS11192.1"/>
    <property type="molecule type" value="Genomic_DNA"/>
</dbReference>
<feature type="binding site" evidence="9">
    <location>
        <position position="352"/>
    </location>
    <ligand>
        <name>Mg(2+)</name>
        <dbReference type="ChEBI" id="CHEBI:18420"/>
        <label>1</label>
    </ligand>
</feature>
<feature type="binding site" evidence="8">
    <location>
        <position position="199"/>
    </location>
    <ligand>
        <name>ATP</name>
        <dbReference type="ChEBI" id="CHEBI:30616"/>
    </ligand>
</feature>
<evidence type="ECO:0000256" key="7">
    <source>
        <dbReference type="PIRSR" id="PIRSR604809-1"/>
    </source>
</evidence>
<evidence type="ECO:0000256" key="5">
    <source>
        <dbReference type="ARBA" id="ARBA00022741"/>
    </source>
</evidence>
<dbReference type="PANTHER" id="PTHR43407:SF1">
    <property type="entry name" value="LENGSIN"/>
    <property type="match status" value="1"/>
</dbReference>
<evidence type="ECO:0000256" key="2">
    <source>
        <dbReference type="ARBA" id="ARBA00009897"/>
    </source>
</evidence>
<accession>A0A7C1IJ58</accession>
<keyword evidence="10" id="KW-0597">Phosphoprotein</keyword>
<feature type="modified residue" description="O-AMP-tyrosine" evidence="10">
    <location>
        <position position="392"/>
    </location>
</feature>
<keyword evidence="9" id="KW-0479">Metal-binding</keyword>
<feature type="binding site" evidence="7">
    <location>
        <position position="315"/>
    </location>
    <ligand>
        <name>L-glutamate</name>
        <dbReference type="ChEBI" id="CHEBI:29985"/>
    </ligand>
</feature>
<evidence type="ECO:0000256" key="13">
    <source>
        <dbReference type="RuleBase" id="RU000385"/>
    </source>
</evidence>
<dbReference type="Pfam" id="PF03951">
    <property type="entry name" value="Gln-synt_N"/>
    <property type="match status" value="1"/>
</dbReference>
<dbReference type="PROSITE" id="PS51987">
    <property type="entry name" value="GS_CATALYTIC"/>
    <property type="match status" value="1"/>
</dbReference>
<evidence type="ECO:0000256" key="14">
    <source>
        <dbReference type="RuleBase" id="RU004356"/>
    </source>
</evidence>
<feature type="binding site" evidence="9">
    <location>
        <position position="204"/>
    </location>
    <ligand>
        <name>Mg(2+)</name>
        <dbReference type="ChEBI" id="CHEBI:18420"/>
        <label>1</label>
    </ligand>
</feature>
<feature type="binding site" evidence="8">
    <location>
        <begin position="263"/>
        <end position="265"/>
    </location>
    <ligand>
        <name>ATP</name>
        <dbReference type="ChEBI" id="CHEBI:30616"/>
    </ligand>
</feature>
<feature type="binding site" evidence="7">
    <location>
        <position position="333"/>
    </location>
    <ligand>
        <name>L-glutamate</name>
        <dbReference type="ChEBI" id="CHEBI:29985"/>
    </ligand>
</feature>
<feature type="binding site" evidence="9">
    <location>
        <position position="212"/>
    </location>
    <ligand>
        <name>Mg(2+)</name>
        <dbReference type="ChEBI" id="CHEBI:18420"/>
        <label>1</label>
    </ligand>
</feature>
<dbReference type="GO" id="GO:0005524">
    <property type="term" value="F:ATP binding"/>
    <property type="evidence" value="ECO:0007669"/>
    <property type="project" value="UniProtKB-KW"/>
</dbReference>
<dbReference type="PANTHER" id="PTHR43407">
    <property type="entry name" value="GLUTAMINE SYNTHETASE"/>
    <property type="match status" value="1"/>
</dbReference>
<dbReference type="InterPro" id="IPR008146">
    <property type="entry name" value="Gln_synth_cat_dom"/>
</dbReference>
<keyword evidence="5 8" id="KW-0547">Nucleotide-binding</keyword>
<feature type="binding site" evidence="7">
    <location>
        <position position="321"/>
    </location>
    <ligand>
        <name>L-glutamate</name>
        <dbReference type="ChEBI" id="CHEBI:29985"/>
    </ligand>
</feature>
<keyword evidence="9" id="KW-0460">Magnesium</keyword>
<evidence type="ECO:0000256" key="9">
    <source>
        <dbReference type="PIRSR" id="PIRSR604809-3"/>
    </source>
</evidence>
<comment type="similarity">
    <text evidence="2 11 12">Belongs to the glutamine synthetase family.</text>
</comment>
<feature type="domain" description="GS catalytic" evidence="16">
    <location>
        <begin position="105"/>
        <end position="464"/>
    </location>
</feature>
<feature type="domain" description="GS beta-grasp" evidence="15">
    <location>
        <begin position="13"/>
        <end position="97"/>
    </location>
</feature>
<dbReference type="GO" id="GO:0004356">
    <property type="term" value="F:glutamine synthetase activity"/>
    <property type="evidence" value="ECO:0007669"/>
    <property type="project" value="UniProtKB-EC"/>
</dbReference>
<evidence type="ECO:0000256" key="3">
    <source>
        <dbReference type="ARBA" id="ARBA00022490"/>
    </source>
</evidence>
<feature type="binding site" evidence="9">
    <location>
        <position position="261"/>
    </location>
    <ligand>
        <name>Mg(2+)</name>
        <dbReference type="ChEBI" id="CHEBI:18420"/>
        <label>1</label>
    </ligand>
</feature>
<dbReference type="SUPFAM" id="SSF55931">
    <property type="entry name" value="Glutamine synthetase/guanido kinase"/>
    <property type="match status" value="1"/>
</dbReference>
<feature type="binding site" evidence="9">
    <location>
        <position position="128"/>
    </location>
    <ligand>
        <name>Mg(2+)</name>
        <dbReference type="ChEBI" id="CHEBI:18420"/>
        <label>1</label>
    </ligand>
</feature>
<evidence type="ECO:0000256" key="11">
    <source>
        <dbReference type="PROSITE-ProRule" id="PRU01330"/>
    </source>
</evidence>